<dbReference type="VEuPathDB" id="FungiDB:VP01_5615g1"/>
<keyword evidence="2" id="KW-1185">Reference proteome</keyword>
<evidence type="ECO:0000313" key="2">
    <source>
        <dbReference type="Proteomes" id="UP000037035"/>
    </source>
</evidence>
<dbReference type="Proteomes" id="UP000037035">
    <property type="component" value="Unassembled WGS sequence"/>
</dbReference>
<proteinExistence type="predicted"/>
<name>A0A0L6UL18_9BASI</name>
<evidence type="ECO:0000313" key="1">
    <source>
        <dbReference type="EMBL" id="KNZ48505.1"/>
    </source>
</evidence>
<dbReference type="EMBL" id="LAVV01010847">
    <property type="protein sequence ID" value="KNZ48505.1"/>
    <property type="molecule type" value="Genomic_DNA"/>
</dbReference>
<dbReference type="PANTHER" id="PTHR46564">
    <property type="entry name" value="TRANSPOSASE"/>
    <property type="match status" value="1"/>
</dbReference>
<sequence>LFSRWTKLFCETQMIVPDPAEYGAQASLFSSFLIILHTPSSDESAICSHDLLQTFARSRHGTSAACYQHNANTPRFTLVPGCSYNWVLSILVAEHKFKARDFKHFLKWKLVSPPYIWTCEVSPLPYSGLGQRIQPSSTLISGRLGGFTQQN</sequence>
<protein>
    <submittedName>
        <fullName evidence="1">Uncharacterized protein</fullName>
    </submittedName>
</protein>
<dbReference type="AlphaFoldDB" id="A0A0L6UL18"/>
<feature type="non-terminal residue" evidence="1">
    <location>
        <position position="1"/>
    </location>
</feature>
<accession>A0A0L6UL18</accession>
<reference evidence="1 2" key="1">
    <citation type="submission" date="2015-08" db="EMBL/GenBank/DDBJ databases">
        <title>Next Generation Sequencing and Analysis of the Genome of Puccinia sorghi L Schw, the Causal Agent of Maize Common Rust.</title>
        <authorList>
            <person name="Rochi L."/>
            <person name="Burguener G."/>
            <person name="Darino M."/>
            <person name="Turjanski A."/>
            <person name="Kreff E."/>
            <person name="Dieguez M.J."/>
            <person name="Sacco F."/>
        </authorList>
    </citation>
    <scope>NUCLEOTIDE SEQUENCE [LARGE SCALE GENOMIC DNA]</scope>
    <source>
        <strain evidence="1 2">RO10H11247</strain>
    </source>
</reference>
<comment type="caution">
    <text evidence="1">The sequence shown here is derived from an EMBL/GenBank/DDBJ whole genome shotgun (WGS) entry which is preliminary data.</text>
</comment>
<organism evidence="1 2">
    <name type="scientific">Puccinia sorghi</name>
    <dbReference type="NCBI Taxonomy" id="27349"/>
    <lineage>
        <taxon>Eukaryota</taxon>
        <taxon>Fungi</taxon>
        <taxon>Dikarya</taxon>
        <taxon>Basidiomycota</taxon>
        <taxon>Pucciniomycotina</taxon>
        <taxon>Pucciniomycetes</taxon>
        <taxon>Pucciniales</taxon>
        <taxon>Pucciniaceae</taxon>
        <taxon>Puccinia</taxon>
    </lineage>
</organism>
<gene>
    <name evidence="1" type="ORF">VP01_5615g1</name>
</gene>
<dbReference type="PANTHER" id="PTHR46564:SF1">
    <property type="entry name" value="TRANSPOSASE"/>
    <property type="match status" value="1"/>
</dbReference>